<dbReference type="InterPro" id="IPR017853">
    <property type="entry name" value="GH"/>
</dbReference>
<feature type="domain" description="Glycoside hydrolase family 5" evidence="7">
    <location>
        <begin position="693"/>
        <end position="1030"/>
    </location>
</feature>
<feature type="region of interest" description="Disordered" evidence="6">
    <location>
        <begin position="538"/>
        <end position="652"/>
    </location>
</feature>
<evidence type="ECO:0000256" key="4">
    <source>
        <dbReference type="ARBA" id="ARBA00023295"/>
    </source>
</evidence>
<dbReference type="InterPro" id="IPR001547">
    <property type="entry name" value="Glyco_hydro_5"/>
</dbReference>
<keyword evidence="9" id="KW-1185">Reference proteome</keyword>
<feature type="compositionally biased region" description="Low complexity" evidence="6">
    <location>
        <begin position="569"/>
        <end position="593"/>
    </location>
</feature>
<dbReference type="PROSITE" id="PS00512">
    <property type="entry name" value="ALPHA_GALACTOSIDASE"/>
    <property type="match status" value="1"/>
</dbReference>
<organism evidence="8 9">
    <name type="scientific">Coccomyxa subellipsoidea</name>
    <dbReference type="NCBI Taxonomy" id="248742"/>
    <lineage>
        <taxon>Eukaryota</taxon>
        <taxon>Viridiplantae</taxon>
        <taxon>Chlorophyta</taxon>
        <taxon>core chlorophytes</taxon>
        <taxon>Trebouxiophyceae</taxon>
        <taxon>Trebouxiophyceae incertae sedis</taxon>
        <taxon>Coccomyxaceae</taxon>
        <taxon>Coccomyxa</taxon>
    </lineage>
</organism>
<gene>
    <name evidence="8" type="ORF">WJX75_007386</name>
</gene>
<dbReference type="Gene3D" id="3.20.20.70">
    <property type="entry name" value="Aldolase class I"/>
    <property type="match status" value="1"/>
</dbReference>
<evidence type="ECO:0000256" key="3">
    <source>
        <dbReference type="ARBA" id="ARBA00022801"/>
    </source>
</evidence>
<dbReference type="Gene3D" id="2.60.40.1180">
    <property type="entry name" value="Golgi alpha-mannosidase II"/>
    <property type="match status" value="1"/>
</dbReference>
<protein>
    <recommendedName>
        <fullName evidence="5">Alpha-galactosidase</fullName>
        <ecNumber evidence="5">3.2.1.22</ecNumber>
    </recommendedName>
    <alternativeName>
        <fullName evidence="5">Melibiase</fullName>
    </alternativeName>
</protein>
<dbReference type="SUPFAM" id="SSF51445">
    <property type="entry name" value="(Trans)glycosidases"/>
    <property type="match status" value="2"/>
</dbReference>
<dbReference type="EC" id="3.2.1.22" evidence="5"/>
<dbReference type="Pfam" id="PF00150">
    <property type="entry name" value="Cellulase"/>
    <property type="match status" value="1"/>
</dbReference>
<evidence type="ECO:0000313" key="9">
    <source>
        <dbReference type="Proteomes" id="UP001491310"/>
    </source>
</evidence>
<dbReference type="PRINTS" id="PR00740">
    <property type="entry name" value="GLHYDRLASE27"/>
</dbReference>
<evidence type="ECO:0000313" key="8">
    <source>
        <dbReference type="EMBL" id="KAK9909780.1"/>
    </source>
</evidence>
<dbReference type="EMBL" id="JALJOT010000006">
    <property type="protein sequence ID" value="KAK9909780.1"/>
    <property type="molecule type" value="Genomic_DNA"/>
</dbReference>
<dbReference type="InterPro" id="IPR013780">
    <property type="entry name" value="Glyco_hydro_b"/>
</dbReference>
<proteinExistence type="inferred from homology"/>
<dbReference type="InterPro" id="IPR000111">
    <property type="entry name" value="Glyco_hydro_27/36_CS"/>
</dbReference>
<dbReference type="PANTHER" id="PTHR11452">
    <property type="entry name" value="ALPHA-GALACTOSIDASE/ALPHA-N-ACETYLGALACTOSAMINIDASE"/>
    <property type="match status" value="1"/>
</dbReference>
<dbReference type="CDD" id="cd14792">
    <property type="entry name" value="GH27"/>
    <property type="match status" value="1"/>
</dbReference>
<name>A0ABR2YT47_9CHLO</name>
<comment type="caution">
    <text evidence="8">The sequence shown here is derived from an EMBL/GenBank/DDBJ whole genome shotgun (WGS) entry which is preliminary data.</text>
</comment>
<dbReference type="InterPro" id="IPR013785">
    <property type="entry name" value="Aldolase_TIM"/>
</dbReference>
<feature type="compositionally biased region" description="Low complexity" evidence="6">
    <location>
        <begin position="612"/>
        <end position="640"/>
    </location>
</feature>
<reference evidence="8 9" key="1">
    <citation type="journal article" date="2024" name="Nat. Commun.">
        <title>Phylogenomics reveals the evolutionary origins of lichenization in chlorophyte algae.</title>
        <authorList>
            <person name="Puginier C."/>
            <person name="Libourel C."/>
            <person name="Otte J."/>
            <person name="Skaloud P."/>
            <person name="Haon M."/>
            <person name="Grisel S."/>
            <person name="Petersen M."/>
            <person name="Berrin J.G."/>
            <person name="Delaux P.M."/>
            <person name="Dal Grande F."/>
            <person name="Keller J."/>
        </authorList>
    </citation>
    <scope>NUCLEOTIDE SEQUENCE [LARGE SCALE GENOMIC DNA]</scope>
    <source>
        <strain evidence="8 9">SAG 216-7</strain>
    </source>
</reference>
<keyword evidence="5" id="KW-1015">Disulfide bond</keyword>
<sequence length="1078" mass="114760">MGWLSWEKFRCNVDCTHDPANCISEHLFLETADRMVEDGFQDAGYEYVIIDDCWLAKERNGDGKLQPDPDRFPAGMPAFARYLHDRDLKFGIYGDIGTKTCGGYPGMAEHLKRDAQTYADWGVDYLKVDGCYADTDTYSETYPELGAALNATGRSIVYSCSWPAYLPDPVQTGFQIPYRALRKHCNLWRNWLDIQSDWASLKSIIIFWAEASLHSKGFTDVAGPGAFNDPDMLIIGNEGITDDQAKLQMGAWAIFAAPLIMGNDVRNLTETQRAILLNRDVIAIDQDPAGRQGSLVKCVGSCEEGQVWKRQLHNGDLVVGIFNLKNSASRELCVSWDELEMGADSVYKTFEPYQKCGETVPLPGSCCPIGFSCLPHPDEGILKCSENANATFAFAPSSCTLKLPFGEQCGLPSPTCQPSPYPVVPPYLQNPKLLISSSAAAGANAAATAISTVFPSRDPRGGLAVADAAAALLPFLPGQLSSGLSQQLGSGLLNLTEATNLPALMLNVNNSYSVNIPAMAPAPVPALAPAPVPALAPAPGKPPKQAPMPAPVLAPAPGPFWSQPPRRVGPGASPPSQGGLPPLLPGLPGLPTRTPSPAPPTDAPAPSPTGPVIPGTTGGSPSPAPAAGTPTSGPVASPVEGPAPGPAANPTGTPVALKGMSWFGFNNGQTMLDGLYAGSTFQVADFKTIVFRQQLLGFNAVRLPMTFSDLNLAPKSWTKACTDDTKYLKGNLTNPTSPYSSIDTSAISFPSFAAPTSGMCNADLPNDSTLNRYLYVIQYYVQQGFYVLVDFHAAPGDTTVSSGNFMSDWQTLWRAITGLPTFSSALAGRIFLDLYNEPDGIGLRWEASGSLPGMTSFYLGVMDALYAINTDTIFFVEGAGQNGVGAAWGDGFVTDGALIAQDGLSDPRPFFDGLLSKPYVNQVVLSPHIYGRSVTGGDQSTKVGAPLWNRLSQSFGTKALSGYTSSSCTSGCVAKRFPIAIGEFGTTLALADDLSWLRDFTSWVNNISPANDGLHAPVTSFFYWSWNANSGDTGGLVDDSWLTVQWAKVNFLTVTPDAVSSTNSVAPGGWGLTPWYLQ</sequence>
<comment type="catalytic activity">
    <reaction evidence="5">
        <text>Hydrolysis of terminal, non-reducing alpha-D-galactose residues in alpha-D-galactosides, including galactose oligosaccharides, galactomannans and galactolipids.</text>
        <dbReference type="EC" id="3.2.1.22"/>
    </reaction>
</comment>
<comment type="similarity">
    <text evidence="1">Belongs to the glycosyl hydrolase 5 (cellulase A) family.</text>
</comment>
<comment type="similarity">
    <text evidence="2 5">Belongs to the glycosyl hydrolase 27 family.</text>
</comment>
<dbReference type="PANTHER" id="PTHR11452:SF83">
    <property type="entry name" value="ALPHA-GALACTOSIDASE"/>
    <property type="match status" value="1"/>
</dbReference>
<evidence type="ECO:0000259" key="7">
    <source>
        <dbReference type="Pfam" id="PF00150"/>
    </source>
</evidence>
<dbReference type="Gene3D" id="3.20.20.80">
    <property type="entry name" value="Glycosidases"/>
    <property type="match status" value="1"/>
</dbReference>
<evidence type="ECO:0000256" key="1">
    <source>
        <dbReference type="ARBA" id="ARBA00005641"/>
    </source>
</evidence>
<dbReference type="InterPro" id="IPR002241">
    <property type="entry name" value="Glyco_hydro_27"/>
</dbReference>
<evidence type="ECO:0000256" key="5">
    <source>
        <dbReference type="RuleBase" id="RU361168"/>
    </source>
</evidence>
<feature type="compositionally biased region" description="Pro residues" evidence="6">
    <location>
        <begin position="594"/>
        <end position="611"/>
    </location>
</feature>
<keyword evidence="3 5" id="KW-0378">Hydrolase</keyword>
<feature type="compositionally biased region" description="Pro residues" evidence="6">
    <location>
        <begin position="538"/>
        <end position="558"/>
    </location>
</feature>
<keyword evidence="4 5" id="KW-0326">Glycosidase</keyword>
<dbReference type="Proteomes" id="UP001491310">
    <property type="component" value="Unassembled WGS sequence"/>
</dbReference>
<evidence type="ECO:0000256" key="2">
    <source>
        <dbReference type="ARBA" id="ARBA00009743"/>
    </source>
</evidence>
<accession>A0ABR2YT47</accession>
<evidence type="ECO:0000256" key="6">
    <source>
        <dbReference type="SAM" id="MobiDB-lite"/>
    </source>
</evidence>
<dbReference type="Pfam" id="PF16499">
    <property type="entry name" value="Melibiase_2"/>
    <property type="match status" value="1"/>
</dbReference>